<dbReference type="FunFam" id="1.10.287.130:FF:000040">
    <property type="entry name" value="PAS domain-containing sensor histidine kinase"/>
    <property type="match status" value="1"/>
</dbReference>
<evidence type="ECO:0000256" key="1">
    <source>
        <dbReference type="ARBA" id="ARBA00000085"/>
    </source>
</evidence>
<keyword evidence="6 12" id="KW-0418">Kinase</keyword>
<feature type="domain" description="PAC" evidence="11">
    <location>
        <begin position="83"/>
        <end position="133"/>
    </location>
</feature>
<dbReference type="GO" id="GO:0005524">
    <property type="term" value="F:ATP binding"/>
    <property type="evidence" value="ECO:0007669"/>
    <property type="project" value="UniProtKB-KW"/>
</dbReference>
<feature type="domain" description="Histidine kinase" evidence="10">
    <location>
        <begin position="146"/>
        <end position="350"/>
    </location>
</feature>
<keyword evidence="9" id="KW-0902">Two-component regulatory system</keyword>
<dbReference type="InterPro" id="IPR000014">
    <property type="entry name" value="PAS"/>
</dbReference>
<dbReference type="SUPFAM" id="SSF55785">
    <property type="entry name" value="PYP-like sensor domain (PAS domain)"/>
    <property type="match status" value="1"/>
</dbReference>
<reference evidence="13" key="1">
    <citation type="submission" date="2016-10" db="EMBL/GenBank/DDBJ databases">
        <authorList>
            <person name="Varghese N."/>
            <person name="Submissions S."/>
        </authorList>
    </citation>
    <scope>NUCLEOTIDE SEQUENCE [LARGE SCALE GENOMIC DNA]</scope>
    <source>
        <strain evidence="13">SP</strain>
    </source>
</reference>
<dbReference type="Pfam" id="PF00512">
    <property type="entry name" value="HisKA"/>
    <property type="match status" value="1"/>
</dbReference>
<dbReference type="InterPro" id="IPR005467">
    <property type="entry name" value="His_kinase_dom"/>
</dbReference>
<proteinExistence type="predicted"/>
<keyword evidence="3" id="KW-0597">Phosphoprotein</keyword>
<dbReference type="InterPro" id="IPR003594">
    <property type="entry name" value="HATPase_dom"/>
</dbReference>
<dbReference type="NCBIfam" id="TIGR00229">
    <property type="entry name" value="sensory_box"/>
    <property type="match status" value="1"/>
</dbReference>
<dbReference type="Pfam" id="PF13426">
    <property type="entry name" value="PAS_9"/>
    <property type="match status" value="1"/>
</dbReference>
<dbReference type="PANTHER" id="PTHR43065">
    <property type="entry name" value="SENSOR HISTIDINE KINASE"/>
    <property type="match status" value="1"/>
</dbReference>
<evidence type="ECO:0000313" key="12">
    <source>
        <dbReference type="EMBL" id="SDZ63400.1"/>
    </source>
</evidence>
<dbReference type="Gene3D" id="3.30.565.10">
    <property type="entry name" value="Histidine kinase-like ATPase, C-terminal domain"/>
    <property type="match status" value="1"/>
</dbReference>
<dbReference type="EMBL" id="FNPI01000023">
    <property type="protein sequence ID" value="SDZ63400.1"/>
    <property type="molecule type" value="Genomic_DNA"/>
</dbReference>
<dbReference type="InterPro" id="IPR036097">
    <property type="entry name" value="HisK_dim/P_sf"/>
</dbReference>
<dbReference type="PROSITE" id="PS50109">
    <property type="entry name" value="HIS_KIN"/>
    <property type="match status" value="1"/>
</dbReference>
<keyword evidence="4" id="KW-0808">Transferase</keyword>
<evidence type="ECO:0000256" key="4">
    <source>
        <dbReference type="ARBA" id="ARBA00022679"/>
    </source>
</evidence>
<accession>A0A1H3ULU5</accession>
<evidence type="ECO:0000256" key="8">
    <source>
        <dbReference type="ARBA" id="ARBA00022969"/>
    </source>
</evidence>
<dbReference type="PRINTS" id="PR00344">
    <property type="entry name" value="BCTRLSENSOR"/>
</dbReference>
<gene>
    <name evidence="12" type="ORF">SAMN05421736_12342</name>
</gene>
<dbReference type="PANTHER" id="PTHR43065:SF10">
    <property type="entry name" value="PEROXIDE STRESS-ACTIVATED HISTIDINE KINASE MAK3"/>
    <property type="match status" value="1"/>
</dbReference>
<protein>
    <recommendedName>
        <fullName evidence="2">histidine kinase</fullName>
        <ecNumber evidence="2">2.7.13.3</ecNumber>
    </recommendedName>
</protein>
<dbReference type="Proteomes" id="UP000198935">
    <property type="component" value="Unassembled WGS sequence"/>
</dbReference>
<dbReference type="CDD" id="cd00130">
    <property type="entry name" value="PAS"/>
    <property type="match status" value="1"/>
</dbReference>
<keyword evidence="8" id="KW-0749">Sporulation</keyword>
<dbReference type="InterPro" id="IPR004358">
    <property type="entry name" value="Sig_transdc_His_kin-like_C"/>
</dbReference>
<keyword evidence="7" id="KW-0067">ATP-binding</keyword>
<evidence type="ECO:0000259" key="10">
    <source>
        <dbReference type="PROSITE" id="PS50109"/>
    </source>
</evidence>
<evidence type="ECO:0000313" key="13">
    <source>
        <dbReference type="Proteomes" id="UP000198935"/>
    </source>
</evidence>
<dbReference type="Gene3D" id="1.10.287.130">
    <property type="match status" value="1"/>
</dbReference>
<comment type="catalytic activity">
    <reaction evidence="1">
        <text>ATP + protein L-histidine = ADP + protein N-phospho-L-histidine.</text>
        <dbReference type="EC" id="2.7.13.3"/>
    </reaction>
</comment>
<dbReference type="Gene3D" id="3.30.450.20">
    <property type="entry name" value="PAS domain"/>
    <property type="match status" value="1"/>
</dbReference>
<keyword evidence="13" id="KW-1185">Reference proteome</keyword>
<dbReference type="PROSITE" id="PS50113">
    <property type="entry name" value="PAC"/>
    <property type="match status" value="1"/>
</dbReference>
<evidence type="ECO:0000256" key="3">
    <source>
        <dbReference type="ARBA" id="ARBA00022553"/>
    </source>
</evidence>
<evidence type="ECO:0000259" key="11">
    <source>
        <dbReference type="PROSITE" id="PS50113"/>
    </source>
</evidence>
<dbReference type="SMART" id="SM00091">
    <property type="entry name" value="PAS"/>
    <property type="match status" value="1"/>
</dbReference>
<dbReference type="InterPro" id="IPR003661">
    <property type="entry name" value="HisK_dim/P_dom"/>
</dbReference>
<dbReference type="SUPFAM" id="SSF47384">
    <property type="entry name" value="Homodimeric domain of signal transducing histidine kinase"/>
    <property type="match status" value="1"/>
</dbReference>
<keyword evidence="5" id="KW-0547">Nucleotide-binding</keyword>
<dbReference type="CDD" id="cd00075">
    <property type="entry name" value="HATPase"/>
    <property type="match status" value="1"/>
</dbReference>
<dbReference type="STRING" id="1503961.SAMN05421736_12342"/>
<dbReference type="GO" id="GO:0030435">
    <property type="term" value="P:sporulation resulting in formation of a cellular spore"/>
    <property type="evidence" value="ECO:0007669"/>
    <property type="project" value="UniProtKB-KW"/>
</dbReference>
<sequence>MNLKKTEVTENELDFKQIVDHSLNAKIITDGTNVIYINQACLNMLQVGKQAFIQNGFLHYFHPACQEKCNQRIQRVLAGRQAELAEQKIVRTDGEVLDVEVMCAPFYNNGHTLVQIVVREITERKKNERLLLQSEKLSLIGEVAAGIVHEIRNPLTTIKGFVQILQNKNAENGKYLDIMKSEVERIEKIANDLLELSKPQAEIFKQENVVDIFKDVLFMWETEIFKHHITVNYHISDDDIPIFCERTQITQTFINLIKNAIEACADDGEITAEISKNDQEAIIKIDDNGAGIPKAFLEKLGTAFQTSKANGTGLGLAVTYNIIKNHNGKIIVESEEGSGTTFIIRLPLYQQGAEKSS</sequence>
<dbReference type="CDD" id="cd00082">
    <property type="entry name" value="HisKA"/>
    <property type="match status" value="1"/>
</dbReference>
<dbReference type="GO" id="GO:0000155">
    <property type="term" value="F:phosphorelay sensor kinase activity"/>
    <property type="evidence" value="ECO:0007669"/>
    <property type="project" value="InterPro"/>
</dbReference>
<dbReference type="SUPFAM" id="SSF55874">
    <property type="entry name" value="ATPase domain of HSP90 chaperone/DNA topoisomerase II/histidine kinase"/>
    <property type="match status" value="1"/>
</dbReference>
<evidence type="ECO:0000256" key="7">
    <source>
        <dbReference type="ARBA" id="ARBA00022840"/>
    </source>
</evidence>
<evidence type="ECO:0000256" key="6">
    <source>
        <dbReference type="ARBA" id="ARBA00022777"/>
    </source>
</evidence>
<dbReference type="EC" id="2.7.13.3" evidence="2"/>
<organism evidence="12 13">
    <name type="scientific">Evansella caseinilytica</name>
    <dbReference type="NCBI Taxonomy" id="1503961"/>
    <lineage>
        <taxon>Bacteria</taxon>
        <taxon>Bacillati</taxon>
        <taxon>Bacillota</taxon>
        <taxon>Bacilli</taxon>
        <taxon>Bacillales</taxon>
        <taxon>Bacillaceae</taxon>
        <taxon>Evansella</taxon>
    </lineage>
</organism>
<dbReference type="OrthoDB" id="9815750at2"/>
<dbReference type="InterPro" id="IPR035965">
    <property type="entry name" value="PAS-like_dom_sf"/>
</dbReference>
<dbReference type="SMART" id="SM00387">
    <property type="entry name" value="HATPase_c"/>
    <property type="match status" value="1"/>
</dbReference>
<dbReference type="InterPro" id="IPR036890">
    <property type="entry name" value="HATPase_C_sf"/>
</dbReference>
<dbReference type="SMART" id="SM00388">
    <property type="entry name" value="HisKA"/>
    <property type="match status" value="1"/>
</dbReference>
<evidence type="ECO:0000256" key="2">
    <source>
        <dbReference type="ARBA" id="ARBA00012438"/>
    </source>
</evidence>
<dbReference type="Pfam" id="PF02518">
    <property type="entry name" value="HATPase_c"/>
    <property type="match status" value="1"/>
</dbReference>
<dbReference type="InterPro" id="IPR000700">
    <property type="entry name" value="PAS-assoc_C"/>
</dbReference>
<evidence type="ECO:0000256" key="9">
    <source>
        <dbReference type="ARBA" id="ARBA00023012"/>
    </source>
</evidence>
<evidence type="ECO:0000256" key="5">
    <source>
        <dbReference type="ARBA" id="ARBA00022741"/>
    </source>
</evidence>
<name>A0A1H3ULU5_9BACI</name>
<dbReference type="AlphaFoldDB" id="A0A1H3ULU5"/>